<reference evidence="2 3" key="1">
    <citation type="submission" date="2021-05" db="EMBL/GenBank/DDBJ databases">
        <title>Shewanella sp. JM162201.</title>
        <authorList>
            <person name="Xu S."/>
            <person name="Li A."/>
        </authorList>
    </citation>
    <scope>NUCLEOTIDE SEQUENCE [LARGE SCALE GENOMIC DNA]</scope>
    <source>
        <strain evidence="2 3">JM162201</strain>
    </source>
</reference>
<dbReference type="InterPro" id="IPR039558">
    <property type="entry name" value="TPA1/OFD1_N"/>
</dbReference>
<dbReference type="Gene3D" id="2.60.120.620">
    <property type="entry name" value="q2cbj1_9rhob like domain"/>
    <property type="match status" value="1"/>
</dbReference>
<keyword evidence="3" id="KW-1185">Reference proteome</keyword>
<dbReference type="PANTHER" id="PTHR12117">
    <property type="entry name" value="HISTONE ACETYLTRANSFERASE COMPLEX"/>
    <property type="match status" value="1"/>
</dbReference>
<gene>
    <name evidence="2" type="ORF">KJI95_12100</name>
</gene>
<name>A0ABS5V6D4_9GAMM</name>
<dbReference type="Proteomes" id="UP001195903">
    <property type="component" value="Unassembled WGS sequence"/>
</dbReference>
<comment type="caution">
    <text evidence="2">The sequence shown here is derived from an EMBL/GenBank/DDBJ whole genome shotgun (WGS) entry which is preliminary data.</text>
</comment>
<evidence type="ECO:0000313" key="3">
    <source>
        <dbReference type="Proteomes" id="UP001195903"/>
    </source>
</evidence>
<evidence type="ECO:0000313" key="2">
    <source>
        <dbReference type="EMBL" id="MBT1445264.1"/>
    </source>
</evidence>
<protein>
    <submittedName>
        <fullName evidence="2">2OG-Fe(II) oxygenase</fullName>
    </submittedName>
</protein>
<organism evidence="2 3">
    <name type="scientific">Shewanella jiangmenensis</name>
    <dbReference type="NCBI Taxonomy" id="2837387"/>
    <lineage>
        <taxon>Bacteria</taxon>
        <taxon>Pseudomonadati</taxon>
        <taxon>Pseudomonadota</taxon>
        <taxon>Gammaproteobacteria</taxon>
        <taxon>Alteromonadales</taxon>
        <taxon>Shewanellaceae</taxon>
        <taxon>Shewanella</taxon>
    </lineage>
</organism>
<evidence type="ECO:0000259" key="1">
    <source>
        <dbReference type="Pfam" id="PF13661"/>
    </source>
</evidence>
<feature type="domain" description="Prolyl 3,4-dihydroxylase TPA1/OFD1 N-terminal" evidence="1">
    <location>
        <begin position="142"/>
        <end position="234"/>
    </location>
</feature>
<dbReference type="Pfam" id="PF13661">
    <property type="entry name" value="2OG-FeII_Oxy_4"/>
    <property type="match status" value="1"/>
</dbReference>
<dbReference type="PANTHER" id="PTHR12117:SF0">
    <property type="entry name" value="PROLYL 3-HYDROXYLASE OGFOD1"/>
    <property type="match status" value="1"/>
</dbReference>
<dbReference type="InterPro" id="IPR051842">
    <property type="entry name" value="uS12_prolyl_hydroxylase"/>
</dbReference>
<sequence>MNPTLSLQLESRLDSLREQFAQDRRINIASVWHADTAATIFETLKQTEFDNALYYAGRPVRLLDADIRAMPPAEQKAMQQSVMQNASQGIGFWYGSHYIDKQNRMPTAPLLKQFHQFMNQPATLSLLGELTGEQNLIYASAQATRYVPGNFLTRHNDVVEAEGRRIAYVFGFTPQWHPDWGGILHFFHQDGEMKDSWVPSFNNLALFDVHHPHSVSFIAPFARAPRFAITGWLRTKAPN</sequence>
<accession>A0ABS5V6D4</accession>
<dbReference type="RefSeq" id="WP_214507464.1">
    <property type="nucleotide sequence ID" value="NZ_JAHEPS010000004.1"/>
</dbReference>
<proteinExistence type="predicted"/>
<dbReference type="EMBL" id="JAHEPS010000004">
    <property type="protein sequence ID" value="MBT1445264.1"/>
    <property type="molecule type" value="Genomic_DNA"/>
</dbReference>